<comment type="caution">
    <text evidence="1">The sequence shown here is derived from an EMBL/GenBank/DDBJ whole genome shotgun (WGS) entry which is preliminary data.</text>
</comment>
<evidence type="ECO:0000313" key="1">
    <source>
        <dbReference type="EMBL" id="TDB61957.1"/>
    </source>
</evidence>
<protein>
    <submittedName>
        <fullName evidence="1">Uncharacterized protein</fullName>
    </submittedName>
</protein>
<dbReference type="EMBL" id="RRZK01000019">
    <property type="protein sequence ID" value="TDB61957.1"/>
    <property type="molecule type" value="Genomic_DNA"/>
</dbReference>
<dbReference type="RefSeq" id="WP_093227003.1">
    <property type="nucleotide sequence ID" value="NZ_LT629803.1"/>
</dbReference>
<gene>
    <name evidence="1" type="ORF">EIY72_14575</name>
</gene>
<dbReference type="AlphaFoldDB" id="A0A1H2PAA9"/>
<dbReference type="STRING" id="95300.SAMN05216558_4546"/>
<organism evidence="1 2">
    <name type="scientific">Pseudomonas vancouverensis</name>
    <dbReference type="NCBI Taxonomy" id="95300"/>
    <lineage>
        <taxon>Bacteria</taxon>
        <taxon>Pseudomonadati</taxon>
        <taxon>Pseudomonadota</taxon>
        <taxon>Gammaproteobacteria</taxon>
        <taxon>Pseudomonadales</taxon>
        <taxon>Pseudomonadaceae</taxon>
        <taxon>Pseudomonas</taxon>
    </lineage>
</organism>
<keyword evidence="2" id="KW-1185">Reference proteome</keyword>
<proteinExistence type="predicted"/>
<name>A0A1H2PAA9_PSEVA</name>
<accession>A0A1H2PAA9</accession>
<evidence type="ECO:0000313" key="2">
    <source>
        <dbReference type="Proteomes" id="UP000295254"/>
    </source>
</evidence>
<sequence length="289" mass="31202">MESKFTVEESANLINGRRVKRHALGPAMGTARVRAFAPASASGPTNAAGPAPTAAETASPTKDLDAIVIANTLVGYGENISLENMAIIENIIKFSKLEANFEVPDGKPEAWYLSFLQCMDELGCFVADSGYTSYQKNAQQLTMDNIVVDIVKAGIGAAKAAIPGASALSAIVDTTLDSLKTEAEAINLFHHEVTQSKGVKLAIMPCDQLANGIILTSLSSIDSVGGEEETSPLFFDWKTTSRTIFRGSSYITFNPVRYAGIKNDLEEYLGEHFKAALSKRFERRKKKNQ</sequence>
<dbReference type="Proteomes" id="UP000295254">
    <property type="component" value="Unassembled WGS sequence"/>
</dbReference>
<reference evidence="2" key="1">
    <citation type="journal article" date="2019" name="bioRxiv">
        <title>Bacterially produced spermidine induces plant systemic susceptibility to pathogens.</title>
        <authorList>
            <person name="Melnyk R.A."/>
            <person name="Beskrovnaya P.A."/>
            <person name="Liu Z."/>
            <person name="Song Y."/>
            <person name="Haney C.H."/>
        </authorList>
    </citation>
    <scope>NUCLEOTIDE SEQUENCE [LARGE SCALE GENOMIC DNA]</scope>
    <source>
        <strain evidence="2">Dha-51</strain>
    </source>
</reference>
<dbReference type="OrthoDB" id="6843067at2"/>